<protein>
    <recommendedName>
        <fullName evidence="4">Lipoprotein</fullName>
    </recommendedName>
</protein>
<gene>
    <name evidence="2" type="ORF">ACFOUW_09100</name>
</gene>
<comment type="caution">
    <text evidence="2">The sequence shown here is derived from an EMBL/GenBank/DDBJ whole genome shotgun (WGS) entry which is preliminary data.</text>
</comment>
<dbReference type="Proteomes" id="UP001595699">
    <property type="component" value="Unassembled WGS sequence"/>
</dbReference>
<organism evidence="2 3">
    <name type="scientific">Tenggerimyces flavus</name>
    <dbReference type="NCBI Taxonomy" id="1708749"/>
    <lineage>
        <taxon>Bacteria</taxon>
        <taxon>Bacillati</taxon>
        <taxon>Actinomycetota</taxon>
        <taxon>Actinomycetes</taxon>
        <taxon>Propionibacteriales</taxon>
        <taxon>Nocardioidaceae</taxon>
        <taxon>Tenggerimyces</taxon>
    </lineage>
</organism>
<feature type="chain" id="PRO_5045141136" description="Lipoprotein" evidence="1">
    <location>
        <begin position="22"/>
        <end position="338"/>
    </location>
</feature>
<dbReference type="EMBL" id="JBHRZH010000006">
    <property type="protein sequence ID" value="MFC3760996.1"/>
    <property type="molecule type" value="Genomic_DNA"/>
</dbReference>
<reference evidence="3" key="1">
    <citation type="journal article" date="2019" name="Int. J. Syst. Evol. Microbiol.">
        <title>The Global Catalogue of Microorganisms (GCM) 10K type strain sequencing project: providing services to taxonomists for standard genome sequencing and annotation.</title>
        <authorList>
            <consortium name="The Broad Institute Genomics Platform"/>
            <consortium name="The Broad Institute Genome Sequencing Center for Infectious Disease"/>
            <person name="Wu L."/>
            <person name="Ma J."/>
        </authorList>
    </citation>
    <scope>NUCLEOTIDE SEQUENCE [LARGE SCALE GENOMIC DNA]</scope>
    <source>
        <strain evidence="3">CGMCC 4.7241</strain>
    </source>
</reference>
<keyword evidence="3" id="KW-1185">Reference proteome</keyword>
<accession>A0ABV7Y6S6</accession>
<name>A0ABV7Y6S6_9ACTN</name>
<dbReference type="RefSeq" id="WP_205117223.1">
    <property type="nucleotide sequence ID" value="NZ_JAFBCM010000001.1"/>
</dbReference>
<evidence type="ECO:0000313" key="3">
    <source>
        <dbReference type="Proteomes" id="UP001595699"/>
    </source>
</evidence>
<evidence type="ECO:0000256" key="1">
    <source>
        <dbReference type="SAM" id="SignalP"/>
    </source>
</evidence>
<keyword evidence="1" id="KW-0732">Signal</keyword>
<evidence type="ECO:0008006" key="4">
    <source>
        <dbReference type="Google" id="ProtNLM"/>
    </source>
</evidence>
<dbReference type="PROSITE" id="PS51257">
    <property type="entry name" value="PROKAR_LIPOPROTEIN"/>
    <property type="match status" value="1"/>
</dbReference>
<sequence>MRWLFSSVLVTLLLAGCGASPPPLSTAEAVATTLAAEPTLRWKGSWTYQGDRVSVDVRTMGAGDLTGVLDVGGESERLVVTGNRQLGRTSGWSVVFRRPWQNLAPDALAKLVREVGIAPTTGDAAYARPPGVATDALHLDLPNVGTLWLSAGSPHPVVGYSGDHLPASGPIVTDPIPIALTATRGTVAEATETYRAMAADLRGVPGLIPVEFTGKAFEVDAVTPPSRCRRGNCPIEVTGHNVSDRYHLRPVVRAVLSGNLKSAGECLVRLPLAAPGATVSGSCDVDDKRIDEIWAASGDARLRLVQWQADPDVQPAQYYEPANGVELADQLTARAARP</sequence>
<proteinExistence type="predicted"/>
<evidence type="ECO:0000313" key="2">
    <source>
        <dbReference type="EMBL" id="MFC3760996.1"/>
    </source>
</evidence>
<feature type="signal peptide" evidence="1">
    <location>
        <begin position="1"/>
        <end position="21"/>
    </location>
</feature>